<protein>
    <submittedName>
        <fullName evidence="2">Ovule protein</fullName>
    </submittedName>
</protein>
<evidence type="ECO:0000313" key="2">
    <source>
        <dbReference type="WBParaSite" id="RSKR_0000973200.1"/>
    </source>
</evidence>
<name>A0AC35UDQ1_9BILA</name>
<dbReference type="Proteomes" id="UP000095286">
    <property type="component" value="Unplaced"/>
</dbReference>
<organism evidence="1 2">
    <name type="scientific">Rhabditophanes sp. KR3021</name>
    <dbReference type="NCBI Taxonomy" id="114890"/>
    <lineage>
        <taxon>Eukaryota</taxon>
        <taxon>Metazoa</taxon>
        <taxon>Ecdysozoa</taxon>
        <taxon>Nematoda</taxon>
        <taxon>Chromadorea</taxon>
        <taxon>Rhabditida</taxon>
        <taxon>Tylenchina</taxon>
        <taxon>Panagrolaimomorpha</taxon>
        <taxon>Strongyloidoidea</taxon>
        <taxon>Alloionematidae</taxon>
        <taxon>Rhabditophanes</taxon>
    </lineage>
</organism>
<evidence type="ECO:0000313" key="1">
    <source>
        <dbReference type="Proteomes" id="UP000095286"/>
    </source>
</evidence>
<sequence length="130" mass="15051">MYFWKCSDPITDSKKKTQLQAPPTIFFHLPPHNYQILVLRPSLPLEKEDVAGQEMLRLPRMVRTLKVMKRQSLGMMNEKKISVDYLTLTHELGPVQESNPLDENVKDVLNGEEEVSRKAQNSCDDGGWRR</sequence>
<proteinExistence type="predicted"/>
<accession>A0AC35UDQ1</accession>
<reference evidence="2" key="1">
    <citation type="submission" date="2016-11" db="UniProtKB">
        <authorList>
            <consortium name="WormBaseParasite"/>
        </authorList>
    </citation>
    <scope>IDENTIFICATION</scope>
    <source>
        <strain evidence="2">KR3021</strain>
    </source>
</reference>
<dbReference type="WBParaSite" id="RSKR_0000973200.1">
    <property type="protein sequence ID" value="RSKR_0000973200.1"/>
    <property type="gene ID" value="RSKR_0000973200"/>
</dbReference>